<evidence type="ECO:0000313" key="1">
    <source>
        <dbReference type="EMBL" id="MFC5061952.1"/>
    </source>
</evidence>
<sequence length="710" mass="78004">MINQEERSVTNLLDFIGDFPRLTTPLAKLEGKAPALSARAVPSGDYVWPDLSGIVRSQSAKVMLVEAAGAVGKSEAARAISQHLNWPLIDSARMQVGDYTLTGQVFAAFGMDSEFLPKMSRGEVGLVIDALDEAHLKAGTSNFQAFLENIAWFANGTTANVVNIFLFSRPDTADLIRAQFEETGLPLDCATISFFTKAQADSFMDSHLARKNSAKPGRNYDVSAKAPVPFGQFRDAQLNEIAGALTNDRVDDVAVVWESVREFLGYAPVLSVLAEFLAVPNPHASLKSDLARDVAPDEILLQIITEILDREQGKFHDNKLTQLYAKLPANVDWPNRSDVYSADEQAVRLVSRHLDLELRVELPASVPVSIRDSYEQAAKQFTADHPFLAGREALNVVFGDFIKAKASIDAKCKLSLTPDPAAAVIGAGPFFARFVHRFAPVVAQSASVHEDLLPLLLDSHISSMHRSPRYIAYTYMQGQEVSLMELEYDDSLFPLSFIVEDPSGVSSFPDRLTRGLILCDDTVVLGTRRQVLVLGPYVTVVAADILIEAERLSVEPGLGTVRPPSILFGRDTVQANYLTGVDSYGEGSLVVYGDTVWPRLQAFQRKIEVRDKASFSDYVHLRALIKAFRQGAGSMPSVYGELLDKRIVKESPVRLKFLNRMVELKIVVRQEGHYYLSTSELGKFGISWGAVVDGSPSNEVLELIARLNAP</sequence>
<comment type="caution">
    <text evidence="1">The sequence shown here is derived from an EMBL/GenBank/DDBJ whole genome shotgun (WGS) entry which is preliminary data.</text>
</comment>
<gene>
    <name evidence="1" type="ORF">ACFPBZ_07025</name>
</gene>
<evidence type="ECO:0000313" key="2">
    <source>
        <dbReference type="Proteomes" id="UP001595947"/>
    </source>
</evidence>
<dbReference type="EMBL" id="JBHSIV010000005">
    <property type="protein sequence ID" value="MFC5061952.1"/>
    <property type="molecule type" value="Genomic_DNA"/>
</dbReference>
<accession>A0ABV9YJ81</accession>
<dbReference type="Proteomes" id="UP001595947">
    <property type="component" value="Unassembled WGS sequence"/>
</dbReference>
<reference evidence="2" key="1">
    <citation type="journal article" date="2019" name="Int. J. Syst. Evol. Microbiol.">
        <title>The Global Catalogue of Microorganisms (GCM) 10K type strain sequencing project: providing services to taxonomists for standard genome sequencing and annotation.</title>
        <authorList>
            <consortium name="The Broad Institute Genomics Platform"/>
            <consortium name="The Broad Institute Genome Sequencing Center for Infectious Disease"/>
            <person name="Wu L."/>
            <person name="Ma J."/>
        </authorList>
    </citation>
    <scope>NUCLEOTIDE SEQUENCE [LARGE SCALE GENOMIC DNA]</scope>
    <source>
        <strain evidence="2">CGMCC 4.7093</strain>
    </source>
</reference>
<dbReference type="RefSeq" id="WP_378035304.1">
    <property type="nucleotide sequence ID" value="NZ_JBHSIV010000005.1"/>
</dbReference>
<keyword evidence="2" id="KW-1185">Reference proteome</keyword>
<proteinExistence type="predicted"/>
<protein>
    <submittedName>
        <fullName evidence="1">Uncharacterized protein</fullName>
    </submittedName>
</protein>
<name>A0ABV9YJ81_9PSEU</name>
<organism evidence="1 2">
    <name type="scientific">Actinomycetospora atypica</name>
    <dbReference type="NCBI Taxonomy" id="1290095"/>
    <lineage>
        <taxon>Bacteria</taxon>
        <taxon>Bacillati</taxon>
        <taxon>Actinomycetota</taxon>
        <taxon>Actinomycetes</taxon>
        <taxon>Pseudonocardiales</taxon>
        <taxon>Pseudonocardiaceae</taxon>
        <taxon>Actinomycetospora</taxon>
    </lineage>
</organism>